<proteinExistence type="predicted"/>
<evidence type="ECO:0000313" key="2">
    <source>
        <dbReference type="EMBL" id="MCW7552204.1"/>
    </source>
</evidence>
<dbReference type="Proteomes" id="UP001209854">
    <property type="component" value="Unassembled WGS sequence"/>
</dbReference>
<dbReference type="Gene3D" id="3.40.50.2000">
    <property type="entry name" value="Glycogen Phosphorylase B"/>
    <property type="match status" value="1"/>
</dbReference>
<dbReference type="PANTHER" id="PTHR45947:SF3">
    <property type="entry name" value="SULFOQUINOVOSYL TRANSFERASE SQD2"/>
    <property type="match status" value="1"/>
</dbReference>
<comment type="caution">
    <text evidence="2">The sequence shown here is derived from an EMBL/GenBank/DDBJ whole genome shotgun (WGS) entry which is preliminary data.</text>
</comment>
<keyword evidence="2" id="KW-0808">Transferase</keyword>
<sequence length="376" mass="42990">MKIAVIHDWLVTYGGAEKVLEQILTIFPEADLFSLIDFVENEERGFIKEKIAKTTFVQSLPLAKSKYRNYLPLFPIAIKQHKLMKYDIVISSSHCVAKNVSISSGQLHICYCYTPARYAWDLESQYLSESGIHGIKKIFVEYYLKKFRLWDREGSKDVDYFVACSNYISERIRNAYDKNSYTIYPNVSVNDFQLFEDKHNYFVTCSRAVPYKKIDLIVSAFSNMPDKRLIVIGDGPDFTKLQTIKTPNITLMGHQPFNVLKDTIQKARAFVFAAEEDFGIAPVEAMACGTPVIAYGKGGLLETVVNKKTGIFFYEQTADALSKAVLEFEQTQLLPPAAIREHALQFSSERFRKEFSEFVAQCWSKHCALKSEPEVE</sequence>
<dbReference type="Pfam" id="PF00534">
    <property type="entry name" value="Glycos_transf_1"/>
    <property type="match status" value="1"/>
</dbReference>
<dbReference type="GO" id="GO:0016757">
    <property type="term" value="F:glycosyltransferase activity"/>
    <property type="evidence" value="ECO:0007669"/>
    <property type="project" value="UniProtKB-KW"/>
</dbReference>
<dbReference type="EC" id="2.4.-.-" evidence="2"/>
<accession>A0ABT3MS50</accession>
<gene>
    <name evidence="2" type="ORF">NX722_05985</name>
</gene>
<dbReference type="EMBL" id="JAPFCC010000001">
    <property type="protein sequence ID" value="MCW7552204.1"/>
    <property type="molecule type" value="Genomic_DNA"/>
</dbReference>
<dbReference type="PANTHER" id="PTHR45947">
    <property type="entry name" value="SULFOQUINOVOSYL TRANSFERASE SQD2"/>
    <property type="match status" value="1"/>
</dbReference>
<evidence type="ECO:0000259" key="1">
    <source>
        <dbReference type="Pfam" id="PF00534"/>
    </source>
</evidence>
<organism evidence="2 3">
    <name type="scientific">Endozoicomonas gorgoniicola</name>
    <dbReference type="NCBI Taxonomy" id="1234144"/>
    <lineage>
        <taxon>Bacteria</taxon>
        <taxon>Pseudomonadati</taxon>
        <taxon>Pseudomonadota</taxon>
        <taxon>Gammaproteobacteria</taxon>
        <taxon>Oceanospirillales</taxon>
        <taxon>Endozoicomonadaceae</taxon>
        <taxon>Endozoicomonas</taxon>
    </lineage>
</organism>
<keyword evidence="3" id="KW-1185">Reference proteome</keyword>
<dbReference type="InterPro" id="IPR050194">
    <property type="entry name" value="Glycosyltransferase_grp1"/>
</dbReference>
<protein>
    <submittedName>
        <fullName evidence="2">Glycosyltransferase</fullName>
        <ecNumber evidence="2">2.4.-.-</ecNumber>
    </submittedName>
</protein>
<name>A0ABT3MS50_9GAMM</name>
<keyword evidence="2" id="KW-0328">Glycosyltransferase</keyword>
<evidence type="ECO:0000313" key="3">
    <source>
        <dbReference type="Proteomes" id="UP001209854"/>
    </source>
</evidence>
<feature type="domain" description="Glycosyl transferase family 1" evidence="1">
    <location>
        <begin position="194"/>
        <end position="332"/>
    </location>
</feature>
<dbReference type="RefSeq" id="WP_262567186.1">
    <property type="nucleotide sequence ID" value="NZ_JAPFCC010000001.1"/>
</dbReference>
<dbReference type="SUPFAM" id="SSF53756">
    <property type="entry name" value="UDP-Glycosyltransferase/glycogen phosphorylase"/>
    <property type="match status" value="1"/>
</dbReference>
<dbReference type="InterPro" id="IPR001296">
    <property type="entry name" value="Glyco_trans_1"/>
</dbReference>
<reference evidence="2 3" key="1">
    <citation type="submission" date="2022-10" db="EMBL/GenBank/DDBJ databases">
        <title>High-quality genome sequences of two octocoral-associated bacteria, Endozoicomonas euniceicola EF212 and Endozoicomonas gorgoniicola PS125.</title>
        <authorList>
            <person name="Chiou Y.-J."/>
            <person name="Chen Y.-H."/>
        </authorList>
    </citation>
    <scope>NUCLEOTIDE SEQUENCE [LARGE SCALE GENOMIC DNA]</scope>
    <source>
        <strain evidence="2 3">PS125</strain>
    </source>
</reference>